<feature type="transmembrane region" description="Helical" evidence="10">
    <location>
        <begin position="54"/>
        <end position="76"/>
    </location>
</feature>
<evidence type="ECO:0000256" key="1">
    <source>
        <dbReference type="ARBA" id="ARBA00004477"/>
    </source>
</evidence>
<dbReference type="PANTHER" id="PTHR12413:SF1">
    <property type="entry name" value="DOLICHYL PYROPHOSPHATE MAN9GLCNAC2 ALPHA-1,3-GLUCOSYLTRANSFERASE"/>
    <property type="match status" value="1"/>
</dbReference>
<evidence type="ECO:0000256" key="2">
    <source>
        <dbReference type="ARBA" id="ARBA00004922"/>
    </source>
</evidence>
<feature type="transmembrane region" description="Helical" evidence="10">
    <location>
        <begin position="405"/>
        <end position="425"/>
    </location>
</feature>
<evidence type="ECO:0000256" key="6">
    <source>
        <dbReference type="ARBA" id="ARBA00022692"/>
    </source>
</evidence>
<dbReference type="VEuPathDB" id="FungiDB:PV09_08836"/>
<comment type="pathway">
    <text evidence="2 10">Protein modification; protein glycosylation.</text>
</comment>
<dbReference type="UniPathway" id="UPA00378"/>
<feature type="transmembrane region" description="Helical" evidence="10">
    <location>
        <begin position="278"/>
        <end position="301"/>
    </location>
</feature>
<keyword evidence="8 10" id="KW-1133">Transmembrane helix</keyword>
<dbReference type="InParanoid" id="A0A0D1ZZU1"/>
<dbReference type="HOGENOM" id="CLU_008110_2_1_1"/>
<dbReference type="Proteomes" id="UP000053259">
    <property type="component" value="Unassembled WGS sequence"/>
</dbReference>
<feature type="transmembrane region" description="Helical" evidence="10">
    <location>
        <begin position="252"/>
        <end position="272"/>
    </location>
</feature>
<name>A0A0D1ZZU1_9PEZI</name>
<dbReference type="EMBL" id="KN847576">
    <property type="protein sequence ID" value="KIV99534.1"/>
    <property type="molecule type" value="Genomic_DNA"/>
</dbReference>
<evidence type="ECO:0000313" key="12">
    <source>
        <dbReference type="Proteomes" id="UP000053259"/>
    </source>
</evidence>
<dbReference type="PANTHER" id="PTHR12413">
    <property type="entry name" value="DOLICHYL GLYCOSYLTRANSFERASE"/>
    <property type="match status" value="1"/>
</dbReference>
<dbReference type="InterPro" id="IPR004856">
    <property type="entry name" value="Glyco_trans_ALG6/ALG8"/>
</dbReference>
<evidence type="ECO:0000256" key="5">
    <source>
        <dbReference type="ARBA" id="ARBA00022679"/>
    </source>
</evidence>
<comment type="caution">
    <text evidence="10">Lacks conserved residue(s) required for the propagation of feature annotation.</text>
</comment>
<evidence type="ECO:0000256" key="3">
    <source>
        <dbReference type="ARBA" id="ARBA00008715"/>
    </source>
</evidence>
<dbReference type="FunCoup" id="A0A0D1ZZU1">
    <property type="interactions" value="946"/>
</dbReference>
<dbReference type="Pfam" id="PF03155">
    <property type="entry name" value="Alg6_Alg8"/>
    <property type="match status" value="2"/>
</dbReference>
<keyword evidence="7 10" id="KW-0256">Endoplasmic reticulum</keyword>
<comment type="subcellular location">
    <subcellularLocation>
        <location evidence="1 10">Endoplasmic reticulum membrane</location>
        <topology evidence="1 10">Multi-pass membrane protein</topology>
    </subcellularLocation>
</comment>
<dbReference type="GO" id="GO:0005789">
    <property type="term" value="C:endoplasmic reticulum membrane"/>
    <property type="evidence" value="ECO:0007669"/>
    <property type="project" value="UniProtKB-SubCell"/>
</dbReference>
<feature type="transmembrane region" description="Helical" evidence="10">
    <location>
        <begin position="541"/>
        <end position="567"/>
    </location>
</feature>
<dbReference type="GeneID" id="27316809"/>
<evidence type="ECO:0000256" key="8">
    <source>
        <dbReference type="ARBA" id="ARBA00022989"/>
    </source>
</evidence>
<feature type="transmembrane region" description="Helical" evidence="10">
    <location>
        <begin position="156"/>
        <end position="178"/>
    </location>
</feature>
<keyword evidence="12" id="KW-1185">Reference proteome</keyword>
<evidence type="ECO:0000256" key="9">
    <source>
        <dbReference type="ARBA" id="ARBA00023136"/>
    </source>
</evidence>
<evidence type="ECO:0000256" key="7">
    <source>
        <dbReference type="ARBA" id="ARBA00022824"/>
    </source>
</evidence>
<accession>A0A0D1ZZU1</accession>
<keyword evidence="5 10" id="KW-0808">Transferase</keyword>
<evidence type="ECO:0000256" key="4">
    <source>
        <dbReference type="ARBA" id="ARBA00022676"/>
    </source>
</evidence>
<dbReference type="RefSeq" id="XP_016209404.1">
    <property type="nucleotide sequence ID" value="XM_016362796.1"/>
</dbReference>
<dbReference type="GO" id="GO:0042281">
    <property type="term" value="F:dolichyl pyrophosphate Man9GlcNAc2 alpha-1,3-glucosyltransferase activity"/>
    <property type="evidence" value="ECO:0007669"/>
    <property type="project" value="TreeGrafter"/>
</dbReference>
<keyword evidence="9 10" id="KW-0472">Membrane</keyword>
<reference evidence="11 12" key="1">
    <citation type="submission" date="2015-01" db="EMBL/GenBank/DDBJ databases">
        <title>The Genome Sequence of Ochroconis gallopava CBS43764.</title>
        <authorList>
            <consortium name="The Broad Institute Genomics Platform"/>
            <person name="Cuomo C."/>
            <person name="de Hoog S."/>
            <person name="Gorbushina A."/>
            <person name="Stielow B."/>
            <person name="Teixiera M."/>
            <person name="Abouelleil A."/>
            <person name="Chapman S.B."/>
            <person name="Priest M."/>
            <person name="Young S.K."/>
            <person name="Wortman J."/>
            <person name="Nusbaum C."/>
            <person name="Birren B."/>
        </authorList>
    </citation>
    <scope>NUCLEOTIDE SEQUENCE [LARGE SCALE GENOMIC DNA]</scope>
    <source>
        <strain evidence="11 12">CBS 43764</strain>
    </source>
</reference>
<evidence type="ECO:0000256" key="10">
    <source>
        <dbReference type="RuleBase" id="RU363110"/>
    </source>
</evidence>
<sequence length="581" mass="65595">MSSTPSHKPRGKRRRNELSSLGVGPGIVRIRNGVQQPGFPLVAFLWPAKGASQWIVLPCVLMVAALFRWATGFWGYSGFRSPPMHGDFEAQRHWMEITTHLPISQWYFYELLWWGLDYPPMTAYHSWILGKIGSQFDPTWFALDASRGLDDPGLKVYMRATVLISEYLTYILFIIGFVRRYLRRQHVDLWDSNIALTAVLMQPATLLIDHGHFQYNTVMLGFAVACMSNLVQEKYALSCVDFVICLSFKQMGLFYAPAVFAYLLGSCIFPRINISRFLRIAITTVVAFAGVFAPLILGSLFDAKRGIQVPQVPTPPLLKALPVVIDERAWYYPPMLQIAQAIHRIFPFARGLFEDKVANIWCTIHTFHKLHVYPSSTVQRLALAATTTAIIPPCTILLLRPRKDLILLGFSTVAWAFFLCSYQVHEKNVLLPLLPMTLLLTGKNGLSSSVRSWVGFANMLGSWTMFPLLKRDELRVPYFILTLLWAYLLGLPPVSLSAYKNDERGGVGLFSKLVHLTCYTAMIAWHIAEAFVKPPQGKPDLWVVGNVLLGAAGFGLCYLWCLWNLVLRSGLLRLGMRSKDA</sequence>
<keyword evidence="6 10" id="KW-0812">Transmembrane</keyword>
<feature type="transmembrane region" description="Helical" evidence="10">
    <location>
        <begin position="478"/>
        <end position="499"/>
    </location>
</feature>
<keyword evidence="4 10" id="KW-0328">Glycosyltransferase</keyword>
<proteinExistence type="inferred from homology"/>
<gene>
    <name evidence="11" type="ORF">PV09_08836</name>
</gene>
<dbReference type="STRING" id="253628.A0A0D1ZZU1"/>
<protein>
    <recommendedName>
        <fullName evidence="10">Alpha-1,3-glucosyltransferase</fullName>
        <ecNumber evidence="10">2.4.1.-</ecNumber>
    </recommendedName>
</protein>
<dbReference type="AlphaFoldDB" id="A0A0D1ZZU1"/>
<organism evidence="11 12">
    <name type="scientific">Verruconis gallopava</name>
    <dbReference type="NCBI Taxonomy" id="253628"/>
    <lineage>
        <taxon>Eukaryota</taxon>
        <taxon>Fungi</taxon>
        <taxon>Dikarya</taxon>
        <taxon>Ascomycota</taxon>
        <taxon>Pezizomycotina</taxon>
        <taxon>Dothideomycetes</taxon>
        <taxon>Pleosporomycetidae</taxon>
        <taxon>Venturiales</taxon>
        <taxon>Sympoventuriaceae</taxon>
        <taxon>Verruconis</taxon>
    </lineage>
</organism>
<evidence type="ECO:0000313" key="11">
    <source>
        <dbReference type="EMBL" id="KIV99534.1"/>
    </source>
</evidence>
<dbReference type="EC" id="2.4.1.-" evidence="10"/>
<comment type="similarity">
    <text evidence="3 10">Belongs to the ALG6/ALG8 glucosyltransferase family.</text>
</comment>
<dbReference type="OrthoDB" id="5589195at2759"/>